<dbReference type="AlphaFoldDB" id="A0A2J6RHK2"/>
<dbReference type="OrthoDB" id="3465533at2759"/>
<organism evidence="1 2">
    <name type="scientific">Hyaloscypha variabilis (strain UAMH 11265 / GT02V1 / F)</name>
    <name type="common">Meliniomyces variabilis</name>
    <dbReference type="NCBI Taxonomy" id="1149755"/>
    <lineage>
        <taxon>Eukaryota</taxon>
        <taxon>Fungi</taxon>
        <taxon>Dikarya</taxon>
        <taxon>Ascomycota</taxon>
        <taxon>Pezizomycotina</taxon>
        <taxon>Leotiomycetes</taxon>
        <taxon>Helotiales</taxon>
        <taxon>Hyaloscyphaceae</taxon>
        <taxon>Hyaloscypha</taxon>
        <taxon>Hyaloscypha variabilis</taxon>
    </lineage>
</organism>
<reference evidence="1 2" key="1">
    <citation type="submission" date="2016-04" db="EMBL/GenBank/DDBJ databases">
        <title>A degradative enzymes factory behind the ericoid mycorrhizal symbiosis.</title>
        <authorList>
            <consortium name="DOE Joint Genome Institute"/>
            <person name="Martino E."/>
            <person name="Morin E."/>
            <person name="Grelet G."/>
            <person name="Kuo A."/>
            <person name="Kohler A."/>
            <person name="Daghino S."/>
            <person name="Barry K."/>
            <person name="Choi C."/>
            <person name="Cichocki N."/>
            <person name="Clum A."/>
            <person name="Copeland A."/>
            <person name="Hainaut M."/>
            <person name="Haridas S."/>
            <person name="Labutti K."/>
            <person name="Lindquist E."/>
            <person name="Lipzen A."/>
            <person name="Khouja H.-R."/>
            <person name="Murat C."/>
            <person name="Ohm R."/>
            <person name="Olson A."/>
            <person name="Spatafora J."/>
            <person name="Veneault-Fourrey C."/>
            <person name="Henrissat B."/>
            <person name="Grigoriev I."/>
            <person name="Martin F."/>
            <person name="Perotto S."/>
        </authorList>
    </citation>
    <scope>NUCLEOTIDE SEQUENCE [LARGE SCALE GENOMIC DNA]</scope>
    <source>
        <strain evidence="1 2">F</strain>
    </source>
</reference>
<dbReference type="EMBL" id="KZ613948">
    <property type="protein sequence ID" value="PMD37982.1"/>
    <property type="molecule type" value="Genomic_DNA"/>
</dbReference>
<gene>
    <name evidence="1" type="ORF">L207DRAFT_635411</name>
</gene>
<evidence type="ECO:0000313" key="1">
    <source>
        <dbReference type="EMBL" id="PMD37982.1"/>
    </source>
</evidence>
<evidence type="ECO:0000313" key="2">
    <source>
        <dbReference type="Proteomes" id="UP000235786"/>
    </source>
</evidence>
<dbReference type="Proteomes" id="UP000235786">
    <property type="component" value="Unassembled WGS sequence"/>
</dbReference>
<protein>
    <submittedName>
        <fullName evidence="1">Uncharacterized protein</fullName>
    </submittedName>
</protein>
<accession>A0A2J6RHK2</accession>
<name>A0A2J6RHK2_HYAVF</name>
<proteinExistence type="predicted"/>
<sequence length="75" mass="8417">MSTRSTPSASISDVDSIEKEALTTMLDRYLASPPTITEKLAILQTPKKIVKTDKDDRAEAKEFLCKWQAGWEKSD</sequence>
<keyword evidence="2" id="KW-1185">Reference proteome</keyword>